<keyword evidence="1" id="KW-0732">Signal</keyword>
<keyword evidence="3" id="KW-0547">Nucleotide-binding</keyword>
<protein>
    <submittedName>
        <fullName evidence="3">ATP-dependent RNA helicase ded1</fullName>
    </submittedName>
</protein>
<dbReference type="GeneID" id="115621954"/>
<dbReference type="AlphaFoldDB" id="A0A6J2T424"/>
<dbReference type="RefSeq" id="XP_030371661.1">
    <property type="nucleotide sequence ID" value="XM_030515801.1"/>
</dbReference>
<gene>
    <name evidence="3" type="primary">LOC115621954</name>
</gene>
<reference evidence="3" key="1">
    <citation type="submission" date="2025-08" db="UniProtKB">
        <authorList>
            <consortium name="RefSeq"/>
        </authorList>
    </citation>
    <scope>IDENTIFICATION</scope>
    <source>
        <strain evidence="3">11010-0011.00</strain>
        <tissue evidence="3">Whole body</tissue>
    </source>
</reference>
<sequence length="108" mass="12027">MRTFFVYFLLVLSAVAVLAEAVADEQQQLKQLTLEDVDEVGGQQENSEVREPRQFGFRRFGGGFGRGFGPGFGPGFYGGGFRRPYYGGGFGRSFYGGGFRRPYYGFYG</sequence>
<dbReference type="GO" id="GO:0004386">
    <property type="term" value="F:helicase activity"/>
    <property type="evidence" value="ECO:0007669"/>
    <property type="project" value="UniProtKB-KW"/>
</dbReference>
<evidence type="ECO:0000313" key="2">
    <source>
        <dbReference type="Proteomes" id="UP000504634"/>
    </source>
</evidence>
<dbReference type="Proteomes" id="UP000504634">
    <property type="component" value="Unplaced"/>
</dbReference>
<keyword evidence="3" id="KW-0067">ATP-binding</keyword>
<keyword evidence="3" id="KW-0378">Hydrolase</keyword>
<keyword evidence="2" id="KW-1185">Reference proteome</keyword>
<feature type="signal peptide" evidence="1">
    <location>
        <begin position="1"/>
        <end position="19"/>
    </location>
</feature>
<keyword evidence="3" id="KW-0347">Helicase</keyword>
<accession>A0A6J2T424</accession>
<evidence type="ECO:0000313" key="3">
    <source>
        <dbReference type="RefSeq" id="XP_030371661.1"/>
    </source>
</evidence>
<proteinExistence type="predicted"/>
<evidence type="ECO:0000256" key="1">
    <source>
        <dbReference type="SAM" id="SignalP"/>
    </source>
</evidence>
<feature type="chain" id="PRO_5026689685" evidence="1">
    <location>
        <begin position="20"/>
        <end position="108"/>
    </location>
</feature>
<name>A0A6J2T424_DROLE</name>
<organism evidence="2 3">
    <name type="scientific">Drosophila lebanonensis</name>
    <name type="common">Fruit fly</name>
    <name type="synonym">Scaptodrosophila lebanonensis</name>
    <dbReference type="NCBI Taxonomy" id="7225"/>
    <lineage>
        <taxon>Eukaryota</taxon>
        <taxon>Metazoa</taxon>
        <taxon>Ecdysozoa</taxon>
        <taxon>Arthropoda</taxon>
        <taxon>Hexapoda</taxon>
        <taxon>Insecta</taxon>
        <taxon>Pterygota</taxon>
        <taxon>Neoptera</taxon>
        <taxon>Endopterygota</taxon>
        <taxon>Diptera</taxon>
        <taxon>Brachycera</taxon>
        <taxon>Muscomorpha</taxon>
        <taxon>Ephydroidea</taxon>
        <taxon>Drosophilidae</taxon>
        <taxon>Scaptodrosophila</taxon>
    </lineage>
</organism>